<dbReference type="NCBIfam" id="NF004226">
    <property type="entry name" value="PRK05673.1"/>
    <property type="match status" value="1"/>
</dbReference>
<dbReference type="PANTHER" id="PTHR32294">
    <property type="entry name" value="DNA POLYMERASE III SUBUNIT ALPHA"/>
    <property type="match status" value="1"/>
</dbReference>
<dbReference type="Gene3D" id="1.10.10.1600">
    <property type="entry name" value="Bacterial DNA polymerase III alpha subunit, thumb domain"/>
    <property type="match status" value="1"/>
</dbReference>
<evidence type="ECO:0000256" key="4">
    <source>
        <dbReference type="ARBA" id="ARBA00022695"/>
    </source>
</evidence>
<evidence type="ECO:0000259" key="9">
    <source>
        <dbReference type="SMART" id="SM00481"/>
    </source>
</evidence>
<dbReference type="Pfam" id="PF00929">
    <property type="entry name" value="RNase_T"/>
    <property type="match status" value="1"/>
</dbReference>
<dbReference type="Gene3D" id="3.20.20.140">
    <property type="entry name" value="Metal-dependent hydrolases"/>
    <property type="match status" value="1"/>
</dbReference>
<dbReference type="SMART" id="SM00481">
    <property type="entry name" value="POLIIIAc"/>
    <property type="match status" value="1"/>
</dbReference>
<evidence type="ECO:0000256" key="3">
    <source>
        <dbReference type="ARBA" id="ARBA00022679"/>
    </source>
</evidence>
<dbReference type="Gene3D" id="1.10.150.870">
    <property type="match status" value="1"/>
</dbReference>
<accession>K4ID87</accession>
<dbReference type="OrthoDB" id="9803237at2"/>
<dbReference type="RefSeq" id="WP_015024119.1">
    <property type="nucleotide sequence ID" value="NC_018721.1"/>
</dbReference>
<proteinExistence type="predicted"/>
<dbReference type="InterPro" id="IPR012337">
    <property type="entry name" value="RNaseH-like_sf"/>
</dbReference>
<dbReference type="InterPro" id="IPR004013">
    <property type="entry name" value="PHP_dom"/>
</dbReference>
<dbReference type="Proteomes" id="UP000008514">
    <property type="component" value="Chromosome"/>
</dbReference>
<reference evidence="10" key="1">
    <citation type="submission" date="2006-03" db="EMBL/GenBank/DDBJ databases">
        <authorList>
            <person name="Bowman J."/>
            <person name="Ferriera S."/>
            <person name="Johnson J."/>
            <person name="Kravitz S."/>
            <person name="Halpern A."/>
            <person name="Remington K."/>
            <person name="Beeson K."/>
            <person name="Tran B."/>
            <person name="Rogers Y.-H."/>
            <person name="Friedman R."/>
            <person name="Venter J.C."/>
        </authorList>
    </citation>
    <scope>NUCLEOTIDE SEQUENCE [LARGE SCALE GENOMIC DNA]</scope>
    <source>
        <strain evidence="10">ATCC 700755</strain>
    </source>
</reference>
<dbReference type="HOGENOM" id="CLU_001600_1_0_10"/>
<dbReference type="Gene3D" id="3.30.420.10">
    <property type="entry name" value="Ribonuclease H-like superfamily/Ribonuclease H"/>
    <property type="match status" value="1"/>
</dbReference>
<dbReference type="InterPro" id="IPR029460">
    <property type="entry name" value="DNAPol_HHH"/>
</dbReference>
<evidence type="ECO:0000256" key="5">
    <source>
        <dbReference type="ARBA" id="ARBA00022705"/>
    </source>
</evidence>
<organism evidence="10 11">
    <name type="scientific">Psychroflexus torquis (strain ATCC 700755 / CIP 106069 / ACAM 623)</name>
    <dbReference type="NCBI Taxonomy" id="313595"/>
    <lineage>
        <taxon>Bacteria</taxon>
        <taxon>Pseudomonadati</taxon>
        <taxon>Bacteroidota</taxon>
        <taxon>Flavobacteriia</taxon>
        <taxon>Flavobacteriales</taxon>
        <taxon>Flavobacteriaceae</taxon>
        <taxon>Psychroflexus</taxon>
    </lineage>
</organism>
<dbReference type="InterPro" id="IPR040982">
    <property type="entry name" value="DNA_pol3_finger"/>
</dbReference>
<name>K4ID87_PSYTT</name>
<comment type="catalytic activity">
    <reaction evidence="7">
        <text>DNA(n) + a 2'-deoxyribonucleoside 5'-triphosphate = DNA(n+1) + diphosphate</text>
        <dbReference type="Rhea" id="RHEA:22508"/>
        <dbReference type="Rhea" id="RHEA-COMP:17339"/>
        <dbReference type="Rhea" id="RHEA-COMP:17340"/>
        <dbReference type="ChEBI" id="CHEBI:33019"/>
        <dbReference type="ChEBI" id="CHEBI:61560"/>
        <dbReference type="ChEBI" id="CHEBI:173112"/>
        <dbReference type="EC" id="2.7.7.7"/>
    </reaction>
</comment>
<evidence type="ECO:0000256" key="2">
    <source>
        <dbReference type="ARBA" id="ARBA00019114"/>
    </source>
</evidence>
<dbReference type="EMBL" id="CP003879">
    <property type="protein sequence ID" value="AFU68522.1"/>
    <property type="molecule type" value="Genomic_DNA"/>
</dbReference>
<evidence type="ECO:0000313" key="10">
    <source>
        <dbReference type="EMBL" id="AFU68522.1"/>
    </source>
</evidence>
<dbReference type="InterPro" id="IPR011708">
    <property type="entry name" value="DNA_pol3_alpha_NTPase_dom"/>
</dbReference>
<protein>
    <recommendedName>
        <fullName evidence="2">DNA polymerase III subunit alpha</fullName>
        <ecNumber evidence="1">2.7.7.7</ecNumber>
    </recommendedName>
</protein>
<keyword evidence="11" id="KW-1185">Reference proteome</keyword>
<dbReference type="GO" id="GO:0003887">
    <property type="term" value="F:DNA-directed DNA polymerase activity"/>
    <property type="evidence" value="ECO:0007669"/>
    <property type="project" value="UniProtKB-KW"/>
</dbReference>
<dbReference type="Pfam" id="PF17657">
    <property type="entry name" value="DNA_pol3_finger"/>
    <property type="match status" value="1"/>
</dbReference>
<dbReference type="CDD" id="cd06127">
    <property type="entry name" value="DEDDh"/>
    <property type="match status" value="1"/>
</dbReference>
<dbReference type="PANTHER" id="PTHR32294:SF0">
    <property type="entry name" value="DNA POLYMERASE III SUBUNIT ALPHA"/>
    <property type="match status" value="1"/>
</dbReference>
<dbReference type="eggNOG" id="COG0587">
    <property type="taxonomic scope" value="Bacteria"/>
</dbReference>
<gene>
    <name evidence="10" type="ordered locus">P700755_001668</name>
</gene>
<dbReference type="STRING" id="313595.P700755_001668"/>
<evidence type="ECO:0000313" key="11">
    <source>
        <dbReference type="Proteomes" id="UP000008514"/>
    </source>
</evidence>
<evidence type="ECO:0000259" key="8">
    <source>
        <dbReference type="SMART" id="SM00479"/>
    </source>
</evidence>
<dbReference type="GO" id="GO:0003676">
    <property type="term" value="F:nucleic acid binding"/>
    <property type="evidence" value="ECO:0007669"/>
    <property type="project" value="InterPro"/>
</dbReference>
<keyword evidence="3" id="KW-0808">Transferase</keyword>
<reference evidence="10" key="2">
    <citation type="submission" date="2012-09" db="EMBL/GenBank/DDBJ databases">
        <title>The complete sequence of Psychroflexus torquis an extreme psychrophile from sea-ice that is stimulated by light.</title>
        <authorList>
            <person name="Feng S."/>
            <person name="Powell S.M."/>
            <person name="Bowman J.P."/>
        </authorList>
    </citation>
    <scope>NUCLEOTIDE SEQUENCE [LARGE SCALE GENOMIC DNA]</scope>
    <source>
        <strain evidence="10">ATCC 700755</strain>
    </source>
</reference>
<keyword evidence="6" id="KW-0239">DNA-directed DNA polymerase</keyword>
<dbReference type="NCBIfam" id="TIGR00594">
    <property type="entry name" value="polc"/>
    <property type="match status" value="1"/>
</dbReference>
<dbReference type="InterPro" id="IPR041931">
    <property type="entry name" value="DNA_pol3_alpha_thumb_dom"/>
</dbReference>
<dbReference type="Pfam" id="PF07733">
    <property type="entry name" value="DNA_pol3_alpha"/>
    <property type="match status" value="1"/>
</dbReference>
<dbReference type="InterPro" id="IPR003141">
    <property type="entry name" value="Pol/His_phosphatase_N"/>
</dbReference>
<dbReference type="KEGG" id="ptq:P700755_001668"/>
<keyword evidence="5" id="KW-0235">DNA replication</keyword>
<feature type="domain" description="Exonuclease" evidence="8">
    <location>
        <begin position="1"/>
        <end position="192"/>
    </location>
</feature>
<evidence type="ECO:0000256" key="7">
    <source>
        <dbReference type="ARBA" id="ARBA00049244"/>
    </source>
</evidence>
<dbReference type="EC" id="2.7.7.7" evidence="1"/>
<sequence>MYIIFDTETTGLPKRWNAPITDTDNWPRAIQIAWQVHDEWGNLVKAKDYLIRPEGFDIPYDAERIHGISTALALQKGESLDMVLAEFNEALSESKFVVGQNVGFDVNVMGAEFHRAQLESLMASMPVLDTCTEKTAKLCQIPGGRGGKFKLPTLTELHQYLFGQPFNEAHNATADVEATTRCFLELIRTGNYTENELQAERSYLQEFKSRHTGPLSKVGLNHINLKKASAQLKAKLEAKSEESGPSKAELDENLEQLQESSFVHLHNHTQFSVLQSTMAVPDLVAAAAKHNMPAVAITDHANMMGAFHFVNAVKKHNSAIANDSENTSQPIKPIIGCEFFVCEDHTDRTHKDNGYQMVILAKNKKGYHNLAKMSSMGFTKGFYYIPRIDKKLIETYKDDLIVLSGSLYGEIASKLLNLGENQAEESLVWWKETFGDDFYVEIMRHQQEDEERANEALIRLANKHDINLVATNNTYYADQKDANAHDILLCVKEGEKQATPIGRGRGYRYGLPNDQYYFKSAEEMKSLFKDLPQAISNTEAIANKVEAFELAREVLLPAFVIPEQFLDEADKTDAGKRGENAYLKHLTFEGAKRRYGELSEEIKDRLDFELSVIANTGYPGYFLIVEDFIREARKMGVSVGPGRGSAAGSAVAYCLKITNIDPIKYDLLFERFLNPERVSMPDIDIDFDDEGRSKVMDYVIEKYGQNQVAQIITYGTMAAKSAIRDTARVLDLPLYEADRIAKLIPDMSKLGKIFSMNEKEIRKKFRSEEVDKVLELIAISEQDSPEAETVNQARILEGSVRNTGIHACGVIITPDDITKFVPVSVAKDSNLYVTQFDNSVVEDAGLLKMDFLGLKTLTLIKDTVEIVKARHEVDLDPEAFPLDDEKTYELFQRGETVGIFQYESLGMQKHMKDLKPTVFGDLIAMNALYRPGPMEYIPSFIKRKHGEEDISYDLPEMQEYLEETYGITVYQEQVMLLSQKLASFTKGEADVLRKAMGKKLKDVLAKLKPKFINQAKDNGHNEEKLEKIWKDWEAFASYAFNKSHSTCYAFVAYQTAYLKAHYPAEYMAAVLSNNMSDIKKVSFFMEECKRMRLPVLGPDVNESYYKFSVNKDDAVRFGMGAIKGVGGGAVNTIVEHRKKGHYLSIFDLSKRIDLRAANKKAFESLAYAGAFDSLGEVHRAQYFQATDGDLTFLEKVIKYAARYQENKNSSQVSLFGESSEVQIPEPEVPPCEPWHSMRTLKAEKEVVGLFLSGHPLDDFKLEINSFCRSNLKEVAEIENHLNKELSLAGVVTDVNHKVSKTGKGFATFVLEDYNESHEFWIFGEEYLKFRHFLIQDNFVHLKLRATQFTNRDTGEPGRTRIGFVSFKQLQDVLKENAKKLTIQMNVDDLNEFQIKALEDLFKTHSGDHLLNFVVYEMQAKIKIHMPSKTQKVQICNELIDELSEQNIKFKIN</sequence>
<dbReference type="InterPro" id="IPR036397">
    <property type="entry name" value="RNaseH_sf"/>
</dbReference>
<dbReference type="Pfam" id="PF14579">
    <property type="entry name" value="HHH_6"/>
    <property type="match status" value="1"/>
</dbReference>
<dbReference type="Pfam" id="PF02811">
    <property type="entry name" value="PHP"/>
    <property type="match status" value="1"/>
</dbReference>
<evidence type="ECO:0000256" key="1">
    <source>
        <dbReference type="ARBA" id="ARBA00012417"/>
    </source>
</evidence>
<dbReference type="InterPro" id="IPR004805">
    <property type="entry name" value="DnaE2/DnaE/PolC"/>
</dbReference>
<dbReference type="InterPro" id="IPR013520">
    <property type="entry name" value="Ribonucl_H"/>
</dbReference>
<feature type="domain" description="Polymerase/histidinol phosphatase N-terminal" evidence="9">
    <location>
        <begin position="263"/>
        <end position="343"/>
    </location>
</feature>
<dbReference type="GO" id="GO:0006260">
    <property type="term" value="P:DNA replication"/>
    <property type="evidence" value="ECO:0007669"/>
    <property type="project" value="UniProtKB-KW"/>
</dbReference>
<dbReference type="SUPFAM" id="SSF53098">
    <property type="entry name" value="Ribonuclease H-like"/>
    <property type="match status" value="1"/>
</dbReference>
<dbReference type="CDD" id="cd04485">
    <property type="entry name" value="DnaE_OBF"/>
    <property type="match status" value="1"/>
</dbReference>
<dbReference type="GO" id="GO:0008408">
    <property type="term" value="F:3'-5' exonuclease activity"/>
    <property type="evidence" value="ECO:0007669"/>
    <property type="project" value="InterPro"/>
</dbReference>
<evidence type="ECO:0000256" key="6">
    <source>
        <dbReference type="ARBA" id="ARBA00022932"/>
    </source>
</evidence>
<dbReference type="SMART" id="SM00479">
    <property type="entry name" value="EXOIII"/>
    <property type="match status" value="1"/>
</dbReference>
<keyword evidence="4" id="KW-0548">Nucleotidyltransferase</keyword>